<organism evidence="1 2">
    <name type="scientific">Cannabis sativa</name>
    <name type="common">Hemp</name>
    <name type="synonym">Marijuana</name>
    <dbReference type="NCBI Taxonomy" id="3483"/>
    <lineage>
        <taxon>Eukaryota</taxon>
        <taxon>Viridiplantae</taxon>
        <taxon>Streptophyta</taxon>
        <taxon>Embryophyta</taxon>
        <taxon>Tracheophyta</taxon>
        <taxon>Spermatophyta</taxon>
        <taxon>Magnoliopsida</taxon>
        <taxon>eudicotyledons</taxon>
        <taxon>Gunneridae</taxon>
        <taxon>Pentapetalae</taxon>
        <taxon>rosids</taxon>
        <taxon>fabids</taxon>
        <taxon>Rosales</taxon>
        <taxon>Cannabaceae</taxon>
        <taxon>Cannabis</taxon>
    </lineage>
</organism>
<dbReference type="EnsemblPlants" id="evm.model.09.1397">
    <property type="protein sequence ID" value="cds.evm.model.09.1397"/>
    <property type="gene ID" value="evm.TU.09.1397"/>
</dbReference>
<name>A0A803QEB2_CANSA</name>
<proteinExistence type="predicted"/>
<evidence type="ECO:0000313" key="1">
    <source>
        <dbReference type="EnsemblPlants" id="cds.evm.model.09.1397"/>
    </source>
</evidence>
<reference evidence="1" key="1">
    <citation type="submission" date="2018-11" db="EMBL/GenBank/DDBJ databases">
        <authorList>
            <person name="Grassa J C."/>
        </authorList>
    </citation>
    <scope>NUCLEOTIDE SEQUENCE [LARGE SCALE GENOMIC DNA]</scope>
</reference>
<keyword evidence="2" id="KW-1185">Reference proteome</keyword>
<protein>
    <submittedName>
        <fullName evidence="1">Uncharacterized protein</fullName>
    </submittedName>
</protein>
<evidence type="ECO:0000313" key="2">
    <source>
        <dbReference type="Proteomes" id="UP000596661"/>
    </source>
</evidence>
<dbReference type="AlphaFoldDB" id="A0A803QEB2"/>
<reference evidence="1" key="2">
    <citation type="submission" date="2021-03" db="UniProtKB">
        <authorList>
            <consortium name="EnsemblPlants"/>
        </authorList>
    </citation>
    <scope>IDENTIFICATION</scope>
</reference>
<dbReference type="Gramene" id="evm.model.09.1397">
    <property type="protein sequence ID" value="cds.evm.model.09.1397"/>
    <property type="gene ID" value="evm.TU.09.1397"/>
</dbReference>
<accession>A0A803QEB2</accession>
<sequence>MYSQAPPSTGSSDLPQSPAFNFVPQFQAEVVSPPRQSNHPPASRVIFQQSLFDPRHTGQSKLKNINEATLTIHENESTFMSEDDLNLFDLKRKRVDILSNKEAAILVEENSDCITEPNNFHIVDVIGLPKNGEQVGPGVQAHQSL</sequence>
<dbReference type="EMBL" id="UZAU01000768">
    <property type="status" value="NOT_ANNOTATED_CDS"/>
    <property type="molecule type" value="Genomic_DNA"/>
</dbReference>
<dbReference type="Proteomes" id="UP000596661">
    <property type="component" value="Chromosome 9"/>
</dbReference>